<keyword evidence="1" id="KW-0521">NADP</keyword>
<dbReference type="InterPro" id="IPR008030">
    <property type="entry name" value="NmrA-like"/>
</dbReference>
<accession>A0ABR1WYG0</accession>
<keyword evidence="2" id="KW-0560">Oxidoreductase</keyword>
<proteinExistence type="predicted"/>
<dbReference type="GeneID" id="92040494"/>
<dbReference type="Pfam" id="PF05368">
    <property type="entry name" value="NmrA"/>
    <property type="match status" value="1"/>
</dbReference>
<dbReference type="PANTHER" id="PTHR47706">
    <property type="entry name" value="NMRA-LIKE FAMILY PROTEIN"/>
    <property type="match status" value="1"/>
</dbReference>
<reference evidence="4 5" key="1">
    <citation type="submission" date="2023-01" db="EMBL/GenBank/DDBJ databases">
        <title>Analysis of 21 Apiospora genomes using comparative genomics revels a genus with tremendous synthesis potential of carbohydrate active enzymes and secondary metabolites.</title>
        <authorList>
            <person name="Sorensen T."/>
        </authorList>
    </citation>
    <scope>NUCLEOTIDE SEQUENCE [LARGE SCALE GENOMIC DNA]</scope>
    <source>
        <strain evidence="4 5">CBS 114990</strain>
    </source>
</reference>
<feature type="domain" description="NmrA-like" evidence="3">
    <location>
        <begin position="6"/>
        <end position="226"/>
    </location>
</feature>
<dbReference type="InterPro" id="IPR051609">
    <property type="entry name" value="NmrA/Isoflavone_reductase-like"/>
</dbReference>
<dbReference type="InterPro" id="IPR045312">
    <property type="entry name" value="PCBER-like"/>
</dbReference>
<protein>
    <submittedName>
        <fullName evidence="4">NAD(P)-binding protein</fullName>
    </submittedName>
</protein>
<name>A0ABR1WYG0_9PEZI</name>
<dbReference type="Gene3D" id="3.40.50.720">
    <property type="entry name" value="NAD(P)-binding Rossmann-like Domain"/>
    <property type="match status" value="1"/>
</dbReference>
<evidence type="ECO:0000256" key="1">
    <source>
        <dbReference type="ARBA" id="ARBA00022857"/>
    </source>
</evidence>
<dbReference type="EMBL" id="JAQQWN010000004">
    <property type="protein sequence ID" value="KAK8088158.1"/>
    <property type="molecule type" value="Genomic_DNA"/>
</dbReference>
<gene>
    <name evidence="4" type="ORF">PG997_003119</name>
</gene>
<keyword evidence="5" id="KW-1185">Reference proteome</keyword>
<dbReference type="Gene3D" id="3.90.25.10">
    <property type="entry name" value="UDP-galactose 4-epimerase, domain 1"/>
    <property type="match status" value="1"/>
</dbReference>
<evidence type="ECO:0000313" key="4">
    <source>
        <dbReference type="EMBL" id="KAK8088158.1"/>
    </source>
</evidence>
<dbReference type="PANTHER" id="PTHR47706:SF1">
    <property type="entry name" value="CIPA-LIKE, PUTATIVE (AFU_ORTHOLOGUE AFUA_1G12460)-RELATED"/>
    <property type="match status" value="1"/>
</dbReference>
<organism evidence="4 5">
    <name type="scientific">Apiospora hydei</name>
    <dbReference type="NCBI Taxonomy" id="1337664"/>
    <lineage>
        <taxon>Eukaryota</taxon>
        <taxon>Fungi</taxon>
        <taxon>Dikarya</taxon>
        <taxon>Ascomycota</taxon>
        <taxon>Pezizomycotina</taxon>
        <taxon>Sordariomycetes</taxon>
        <taxon>Xylariomycetidae</taxon>
        <taxon>Amphisphaeriales</taxon>
        <taxon>Apiosporaceae</taxon>
        <taxon>Apiospora</taxon>
    </lineage>
</organism>
<dbReference type="Proteomes" id="UP001433268">
    <property type="component" value="Unassembled WGS sequence"/>
</dbReference>
<dbReference type="InterPro" id="IPR036291">
    <property type="entry name" value="NAD(P)-bd_dom_sf"/>
</dbReference>
<evidence type="ECO:0000259" key="3">
    <source>
        <dbReference type="Pfam" id="PF05368"/>
    </source>
</evidence>
<dbReference type="SUPFAM" id="SSF51735">
    <property type="entry name" value="NAD(P)-binding Rossmann-fold domains"/>
    <property type="match status" value="1"/>
</dbReference>
<comment type="caution">
    <text evidence="4">The sequence shown here is derived from an EMBL/GenBank/DDBJ whole genome shotgun (WGS) entry which is preliminary data.</text>
</comment>
<dbReference type="CDD" id="cd05259">
    <property type="entry name" value="PCBER_SDR_a"/>
    <property type="match status" value="1"/>
</dbReference>
<evidence type="ECO:0000313" key="5">
    <source>
        <dbReference type="Proteomes" id="UP001433268"/>
    </source>
</evidence>
<evidence type="ECO:0000256" key="2">
    <source>
        <dbReference type="ARBA" id="ARBA00023002"/>
    </source>
</evidence>
<sequence>MSSITKVALAGATGNLGPAILEQLLAAGFQVKVLMRQNSSHKFPDSVEVAPVDYDSLDSLTAALQGQDALVSTLADLALEKQLLLIEAASKAGVQRFIPSEFGSNTANEKTSKLPSYGTKIAVLEALKREADKSGAASGMTYTAVINGPFFDWGVRVGWLVNLPGREINLWDGGDRVFSTTTLSSVGKAVAGVLKRPAETRNRAVHVQDAALSGRDLARYAKKAVGGGEGDGSEQGWKENQLSVDEVVNEGYAELQKEHPDPANFAMKFITAAIFGEGYGAHFEKNDNELFGLKEMSEDEIVAMLKKFT</sequence>
<dbReference type="RefSeq" id="XP_066671052.1">
    <property type="nucleotide sequence ID" value="XM_066807434.1"/>
</dbReference>